<evidence type="ECO:0000313" key="3">
    <source>
        <dbReference type="EMBL" id="TCK47575.1"/>
    </source>
</evidence>
<dbReference type="InterPro" id="IPR036259">
    <property type="entry name" value="MFS_trans_sf"/>
</dbReference>
<dbReference type="InterPro" id="IPR001927">
    <property type="entry name" value="Na/Gal_symport"/>
</dbReference>
<feature type="transmembrane region" description="Helical" evidence="2">
    <location>
        <begin position="200"/>
        <end position="222"/>
    </location>
</feature>
<reference evidence="3 4" key="1">
    <citation type="submission" date="2019-03" db="EMBL/GenBank/DDBJ databases">
        <title>Genomic Encyclopedia of Type Strains, Phase IV (KMG-IV): sequencing the most valuable type-strain genomes for metagenomic binning, comparative biology and taxonomic classification.</title>
        <authorList>
            <person name="Goeker M."/>
        </authorList>
    </citation>
    <scope>NUCLEOTIDE SEQUENCE [LARGE SCALE GENOMIC DNA]</scope>
    <source>
        <strain evidence="3 4">DSM 18577</strain>
    </source>
</reference>
<evidence type="ECO:0000256" key="2">
    <source>
        <dbReference type="SAM" id="Phobius"/>
    </source>
</evidence>
<dbReference type="GO" id="GO:0006814">
    <property type="term" value="P:sodium ion transport"/>
    <property type="evidence" value="ECO:0007669"/>
    <property type="project" value="InterPro"/>
</dbReference>
<feature type="transmembrane region" description="Helical" evidence="2">
    <location>
        <begin position="385"/>
        <end position="412"/>
    </location>
</feature>
<dbReference type="AlphaFoldDB" id="A0A4R1JAA8"/>
<dbReference type="PANTHER" id="PTHR11328:SF24">
    <property type="entry name" value="MAJOR FACILITATOR SUPERFAMILY (MFS) PROFILE DOMAIN-CONTAINING PROTEIN"/>
    <property type="match status" value="1"/>
</dbReference>
<dbReference type="NCBIfam" id="TIGR00792">
    <property type="entry name" value="gph"/>
    <property type="match status" value="1"/>
</dbReference>
<feature type="transmembrane region" description="Helical" evidence="2">
    <location>
        <begin position="424"/>
        <end position="447"/>
    </location>
</feature>
<feature type="transmembrane region" description="Helical" evidence="2">
    <location>
        <begin position="315"/>
        <end position="335"/>
    </location>
</feature>
<feature type="transmembrane region" description="Helical" evidence="2">
    <location>
        <begin position="100"/>
        <end position="119"/>
    </location>
</feature>
<sequence length="468" mass="51908">MSQTVKDTLVLGDTHKVDPATVHIGPGEKFGYGLGDAGGTIITALIGNFLTFFYTDIFGLTPAIVGTLFLVLRVFDAVTDPMMGVISDKTHSRFGRFRPWQLWMAIPVAIVGIMTFSVPDVSYTMKVVYAFITYMMLSISYTAINVPYCALISTMTTNPKEVVQCQAWRFVLTGIAGAMVSVGLPWFVGLFDKQQTALGYRYGVMILCALAAVMFIWCFAAVKERVSISAMGNFSFKEHIHNIRKNDQLLLMLFMSFFLINIFNVRGGGYMYFIHYALQGSSSYTAIFFAMVTAGGVIGPLTVNYLTKMIDIKKLYMYLNLFLALYSAAMFLLPVGVHSQMLWLGIIFIYHILLGITLPLHFSLMAFADDYGRWKTGISSSGLTFAFNLFFIKLAWASSAAIISFTLVIIAYHPGLANQTSKSITGIVSIETFIPAIIHLILALIIARSKLDTHLMDKVSQQIKPQQA</sequence>
<keyword evidence="4" id="KW-1185">Reference proteome</keyword>
<dbReference type="RefSeq" id="WP_131913382.1">
    <property type="nucleotide sequence ID" value="NZ_OU594967.1"/>
</dbReference>
<proteinExistence type="inferred from homology"/>
<comment type="similarity">
    <text evidence="1">Belongs to the sodium:galactoside symporter (TC 2.A.2) family.</text>
</comment>
<keyword evidence="2" id="KW-0812">Transmembrane</keyword>
<evidence type="ECO:0000256" key="1">
    <source>
        <dbReference type="ARBA" id="ARBA00009617"/>
    </source>
</evidence>
<keyword evidence="2" id="KW-0472">Membrane</keyword>
<dbReference type="Proteomes" id="UP000295565">
    <property type="component" value="Unassembled WGS sequence"/>
</dbReference>
<protein>
    <submittedName>
        <fullName evidence="3">Sugar (Glycoside-pentoside-hexuronide) transporter</fullName>
    </submittedName>
</protein>
<evidence type="ECO:0000313" key="4">
    <source>
        <dbReference type="Proteomes" id="UP000295565"/>
    </source>
</evidence>
<organism evidence="3 4">
    <name type="scientific">Celerinatantimonas diazotrophica</name>
    <dbReference type="NCBI Taxonomy" id="412034"/>
    <lineage>
        <taxon>Bacteria</taxon>
        <taxon>Pseudomonadati</taxon>
        <taxon>Pseudomonadota</taxon>
        <taxon>Gammaproteobacteria</taxon>
        <taxon>Celerinatantimonadaceae</taxon>
        <taxon>Celerinatantimonas</taxon>
    </lineage>
</organism>
<dbReference type="Pfam" id="PF13347">
    <property type="entry name" value="MFS_2"/>
    <property type="match status" value="1"/>
</dbReference>
<comment type="caution">
    <text evidence="3">The sequence shown here is derived from an EMBL/GenBank/DDBJ whole genome shotgun (WGS) entry which is preliminary data.</text>
</comment>
<name>A0A4R1JAA8_9GAMM</name>
<feature type="transmembrane region" description="Helical" evidence="2">
    <location>
        <begin position="249"/>
        <end position="272"/>
    </location>
</feature>
<feature type="transmembrane region" description="Helical" evidence="2">
    <location>
        <begin position="341"/>
        <end position="364"/>
    </location>
</feature>
<feature type="transmembrane region" description="Helical" evidence="2">
    <location>
        <begin position="284"/>
        <end position="303"/>
    </location>
</feature>
<dbReference type="OrthoDB" id="181905at2"/>
<dbReference type="GO" id="GO:0015293">
    <property type="term" value="F:symporter activity"/>
    <property type="evidence" value="ECO:0007669"/>
    <property type="project" value="InterPro"/>
</dbReference>
<dbReference type="GO" id="GO:0008643">
    <property type="term" value="P:carbohydrate transport"/>
    <property type="evidence" value="ECO:0007669"/>
    <property type="project" value="InterPro"/>
</dbReference>
<dbReference type="InterPro" id="IPR039672">
    <property type="entry name" value="MFS_2"/>
</dbReference>
<gene>
    <name evidence="3" type="ORF">EV690_2611</name>
</gene>
<feature type="transmembrane region" description="Helical" evidence="2">
    <location>
        <begin position="57"/>
        <end position="79"/>
    </location>
</feature>
<dbReference type="SUPFAM" id="SSF103473">
    <property type="entry name" value="MFS general substrate transporter"/>
    <property type="match status" value="1"/>
</dbReference>
<feature type="transmembrane region" description="Helical" evidence="2">
    <location>
        <begin position="131"/>
        <end position="155"/>
    </location>
</feature>
<feature type="transmembrane region" description="Helical" evidence="2">
    <location>
        <begin position="167"/>
        <end position="188"/>
    </location>
</feature>
<dbReference type="CDD" id="cd17332">
    <property type="entry name" value="MFS_MelB_like"/>
    <property type="match status" value="1"/>
</dbReference>
<accession>A0A4R1JAA8</accession>
<dbReference type="PANTHER" id="PTHR11328">
    <property type="entry name" value="MAJOR FACILITATOR SUPERFAMILY DOMAIN-CONTAINING PROTEIN"/>
    <property type="match status" value="1"/>
</dbReference>
<dbReference type="EMBL" id="SMGD01000014">
    <property type="protein sequence ID" value="TCK47575.1"/>
    <property type="molecule type" value="Genomic_DNA"/>
</dbReference>
<dbReference type="Gene3D" id="1.20.1250.20">
    <property type="entry name" value="MFS general substrate transporter like domains"/>
    <property type="match status" value="1"/>
</dbReference>
<keyword evidence="2" id="KW-1133">Transmembrane helix</keyword>
<dbReference type="GO" id="GO:0005886">
    <property type="term" value="C:plasma membrane"/>
    <property type="evidence" value="ECO:0007669"/>
    <property type="project" value="TreeGrafter"/>
</dbReference>